<evidence type="ECO:0000256" key="2">
    <source>
        <dbReference type="ARBA" id="ARBA00023125"/>
    </source>
</evidence>
<evidence type="ECO:0000256" key="1">
    <source>
        <dbReference type="ARBA" id="ARBA00023015"/>
    </source>
</evidence>
<keyword evidence="2" id="KW-0238">DNA-binding</keyword>
<keyword evidence="3" id="KW-0804">Transcription</keyword>
<name>A0A927H0Z1_9BACL</name>
<protein>
    <submittedName>
        <fullName evidence="5">Helix-turn-helix transcriptional regulator</fullName>
    </submittedName>
</protein>
<gene>
    <name evidence="5" type="ORF">IDH45_21740</name>
</gene>
<dbReference type="PANTHER" id="PTHR43280">
    <property type="entry name" value="ARAC-FAMILY TRANSCRIPTIONAL REGULATOR"/>
    <property type="match status" value="1"/>
</dbReference>
<evidence type="ECO:0000313" key="5">
    <source>
        <dbReference type="EMBL" id="MBD2864616.1"/>
    </source>
</evidence>
<dbReference type="EMBL" id="JACXJA010000031">
    <property type="protein sequence ID" value="MBD2864616.1"/>
    <property type="molecule type" value="Genomic_DNA"/>
</dbReference>
<dbReference type="SMART" id="SM00342">
    <property type="entry name" value="HTH_ARAC"/>
    <property type="match status" value="1"/>
</dbReference>
<dbReference type="InterPro" id="IPR037923">
    <property type="entry name" value="HTH-like"/>
</dbReference>
<dbReference type="PANTHER" id="PTHR43280:SF2">
    <property type="entry name" value="HTH-TYPE TRANSCRIPTIONAL REGULATOR EXSA"/>
    <property type="match status" value="1"/>
</dbReference>
<dbReference type="InterPro" id="IPR018062">
    <property type="entry name" value="HTH_AraC-typ_CS"/>
</dbReference>
<organism evidence="5 6">
    <name type="scientific">Paenibacillus oceani</name>
    <dbReference type="NCBI Taxonomy" id="2772510"/>
    <lineage>
        <taxon>Bacteria</taxon>
        <taxon>Bacillati</taxon>
        <taxon>Bacillota</taxon>
        <taxon>Bacilli</taxon>
        <taxon>Bacillales</taxon>
        <taxon>Paenibacillaceae</taxon>
        <taxon>Paenibacillus</taxon>
    </lineage>
</organism>
<dbReference type="SUPFAM" id="SSF51215">
    <property type="entry name" value="Regulatory protein AraC"/>
    <property type="match status" value="1"/>
</dbReference>
<dbReference type="GO" id="GO:0003700">
    <property type="term" value="F:DNA-binding transcription factor activity"/>
    <property type="evidence" value="ECO:0007669"/>
    <property type="project" value="InterPro"/>
</dbReference>
<dbReference type="AlphaFoldDB" id="A0A927H0Z1"/>
<feature type="domain" description="HTH araC/xylS-type" evidence="4">
    <location>
        <begin position="184"/>
        <end position="282"/>
    </location>
</feature>
<dbReference type="GO" id="GO:0043565">
    <property type="term" value="F:sequence-specific DNA binding"/>
    <property type="evidence" value="ECO:0007669"/>
    <property type="project" value="InterPro"/>
</dbReference>
<accession>A0A927H0Z1</accession>
<dbReference type="RefSeq" id="WP_190930242.1">
    <property type="nucleotide sequence ID" value="NZ_JACXJA010000031.1"/>
</dbReference>
<comment type="caution">
    <text evidence="5">The sequence shown here is derived from an EMBL/GenBank/DDBJ whole genome shotgun (WGS) entry which is preliminary data.</text>
</comment>
<keyword evidence="1" id="KW-0805">Transcription regulation</keyword>
<dbReference type="SUPFAM" id="SSF46689">
    <property type="entry name" value="Homeodomain-like"/>
    <property type="match status" value="2"/>
</dbReference>
<keyword evidence="6" id="KW-1185">Reference proteome</keyword>
<proteinExistence type="predicted"/>
<evidence type="ECO:0000313" key="6">
    <source>
        <dbReference type="Proteomes" id="UP000639396"/>
    </source>
</evidence>
<dbReference type="Gene3D" id="1.10.10.60">
    <property type="entry name" value="Homeodomain-like"/>
    <property type="match status" value="2"/>
</dbReference>
<sequence>MYDEPIYYQDNMLRIKTLQHMKIREPLQRKWHYHRELEFLYIQEGVLQIRVQERVFTLEPGDVLLIGASQPHVTWSVLSEKVVYLILHFDMHAYSDPSVMLYYRTFYEIDGPLSRYNDWFQTDPQLKSDIGDAITCIHREMESRRRGYEIAIDLHVKRLLLTIVRSEQNNMENWNEPPSAYNLHPVFDYVDKHLSGKIEMETISKMTNMSYHYFSKYFKKIIGVSFVEYVNMQRVRKAERLLLTESVNITEIAEKVGISNMTHFYELFKRYNRCSPKEYIQRLTP</sequence>
<evidence type="ECO:0000256" key="3">
    <source>
        <dbReference type="ARBA" id="ARBA00023163"/>
    </source>
</evidence>
<dbReference type="PROSITE" id="PS01124">
    <property type="entry name" value="HTH_ARAC_FAMILY_2"/>
    <property type="match status" value="1"/>
</dbReference>
<dbReference type="InterPro" id="IPR003313">
    <property type="entry name" value="AraC-bd"/>
</dbReference>
<dbReference type="Pfam" id="PF12833">
    <property type="entry name" value="HTH_18"/>
    <property type="match status" value="1"/>
</dbReference>
<dbReference type="Gene3D" id="2.60.120.10">
    <property type="entry name" value="Jelly Rolls"/>
    <property type="match status" value="1"/>
</dbReference>
<dbReference type="InterPro" id="IPR018060">
    <property type="entry name" value="HTH_AraC"/>
</dbReference>
<dbReference type="PROSITE" id="PS00041">
    <property type="entry name" value="HTH_ARAC_FAMILY_1"/>
    <property type="match status" value="1"/>
</dbReference>
<reference evidence="5" key="1">
    <citation type="submission" date="2020-09" db="EMBL/GenBank/DDBJ databases">
        <title>A novel bacterium of genus Paenibacillus, isolated from South China Sea.</title>
        <authorList>
            <person name="Huang H."/>
            <person name="Mo K."/>
            <person name="Hu Y."/>
        </authorList>
    </citation>
    <scope>NUCLEOTIDE SEQUENCE</scope>
    <source>
        <strain evidence="5">IB182363</strain>
    </source>
</reference>
<dbReference type="InterPro" id="IPR009057">
    <property type="entry name" value="Homeodomain-like_sf"/>
</dbReference>
<dbReference type="Pfam" id="PF02311">
    <property type="entry name" value="AraC_binding"/>
    <property type="match status" value="1"/>
</dbReference>
<dbReference type="InterPro" id="IPR014710">
    <property type="entry name" value="RmlC-like_jellyroll"/>
</dbReference>
<dbReference type="Proteomes" id="UP000639396">
    <property type="component" value="Unassembled WGS sequence"/>
</dbReference>
<evidence type="ECO:0000259" key="4">
    <source>
        <dbReference type="PROSITE" id="PS01124"/>
    </source>
</evidence>